<accession>A0A6N1NWG0</accession>
<organism evidence="3">
    <name type="scientific">Tupanvirus soda lake</name>
    <dbReference type="NCBI Taxonomy" id="2126985"/>
    <lineage>
        <taxon>Viruses</taxon>
        <taxon>Varidnaviria</taxon>
        <taxon>Bamfordvirae</taxon>
        <taxon>Nucleocytoviricota</taxon>
        <taxon>Megaviricetes</taxon>
        <taxon>Imitervirales</taxon>
        <taxon>Mimiviridae</taxon>
        <taxon>Megamimivirinae</taxon>
        <taxon>Tupanvirus</taxon>
        <taxon>Tupanvirus salinum</taxon>
    </lineage>
</organism>
<dbReference type="Gene3D" id="2.170.270.10">
    <property type="entry name" value="SET domain"/>
    <property type="match status" value="1"/>
</dbReference>
<feature type="compositionally biased region" description="Polar residues" evidence="1">
    <location>
        <begin position="315"/>
        <end position="328"/>
    </location>
</feature>
<feature type="region of interest" description="Disordered" evidence="1">
    <location>
        <begin position="303"/>
        <end position="328"/>
    </location>
</feature>
<dbReference type="InterPro" id="IPR001214">
    <property type="entry name" value="SET_dom"/>
</dbReference>
<dbReference type="RefSeq" id="YP_010782240.1">
    <property type="nucleotide sequence ID" value="NC_075039.1"/>
</dbReference>
<reference evidence="3" key="2">
    <citation type="journal article" date="2018" name="Nat. Commun.">
        <title>Tailed giant Tupanvirus possesses the most complete translational apparatus of the known virosphere.</title>
        <authorList>
            <person name="Abrahao J."/>
            <person name="Silva L."/>
            <person name="Silva L.S."/>
            <person name="Khalil J.Y.B."/>
            <person name="Rodrigues R."/>
            <person name="Arantes T."/>
            <person name="Assis F."/>
            <person name="Boratto P."/>
            <person name="Andrade M."/>
            <person name="Kroon E.G."/>
            <person name="Ribeiro B."/>
            <person name="Bergier I."/>
            <person name="Seligmann H."/>
            <person name="Ghigo E."/>
            <person name="Colson P."/>
            <person name="Levasseur A."/>
            <person name="Kroemer G."/>
            <person name="Raoult D."/>
            <person name="La Scola B."/>
        </authorList>
    </citation>
    <scope>NUCLEOTIDE SEQUENCE [LARGE SCALE GENOMIC DNA]</scope>
    <source>
        <strain evidence="3">Soda lake</strain>
    </source>
</reference>
<evidence type="ECO:0000313" key="3">
    <source>
        <dbReference type="EMBL" id="QKU35573.1"/>
    </source>
</evidence>
<keyword evidence="3" id="KW-0489">Methyltransferase</keyword>
<reference evidence="3" key="1">
    <citation type="submission" date="2017-01" db="EMBL/GenBank/DDBJ databases">
        <authorList>
            <person name="Assis F.L."/>
            <person name="Abrahao J.S."/>
            <person name="Silva L."/>
            <person name="Khalil J.B."/>
            <person name="Rodrigues R."/>
            <person name="Silva L.S."/>
            <person name="Arantes T."/>
            <person name="Boratto P."/>
            <person name="Andrade M."/>
            <person name="Kroon E.G."/>
            <person name="Ribeiro B."/>
            <person name="Bergier I."/>
            <person name="Seligmann H."/>
            <person name="Ghigo E."/>
            <person name="Colson P."/>
            <person name="Levasseur A."/>
            <person name="Raoult D."/>
            <person name="Scola B.L."/>
        </authorList>
    </citation>
    <scope>NUCLEOTIDE SEQUENCE</scope>
    <source>
        <strain evidence="3">Soda lake</strain>
    </source>
</reference>
<feature type="domain" description="SET" evidence="2">
    <location>
        <begin position="22"/>
        <end position="163"/>
    </location>
</feature>
<sequence length="328" mass="37505">MDNKDGDIVEYNDYAALIYKHPDIELQDVNNFRSVRATRNIKTGELLILEHVFSAKSATCHLAIENNEALFNLYHPRITSFAETKAEDKTEQTKQKLSHNCFGVPNGNKVMNIYLQQINHSCTASCGVYIREDYTFEGTNVVFMELYAIKNIEKDTEITINYGPDTSHNRDFKCDCGLEIEKRQMIFSISSNLARTLSFDNNKNIKEKIFKYLQIPISKKILLNQFLAINGIFVNNNIVSCYTQEGVNMINNVVHSYLGINGDIKTDDGKVIEDKINRHKLNIFMHILNEGILLNSQTKINNQTEENTHSKSSNELEPTDIGQHNNQT</sequence>
<keyword evidence="3" id="KW-0808">Transferase</keyword>
<dbReference type="PROSITE" id="PS50280">
    <property type="entry name" value="SET"/>
    <property type="match status" value="1"/>
</dbReference>
<dbReference type="InterPro" id="IPR046341">
    <property type="entry name" value="SET_dom_sf"/>
</dbReference>
<dbReference type="SUPFAM" id="SSF82199">
    <property type="entry name" value="SET domain"/>
    <property type="match status" value="1"/>
</dbReference>
<protein>
    <submittedName>
        <fullName evidence="3">SET domain-containing protein-lysine N-methyltransferase</fullName>
    </submittedName>
</protein>
<proteinExistence type="predicted"/>
<dbReference type="GO" id="GO:0032259">
    <property type="term" value="P:methylation"/>
    <property type="evidence" value="ECO:0007669"/>
    <property type="project" value="UniProtKB-KW"/>
</dbReference>
<evidence type="ECO:0000259" key="2">
    <source>
        <dbReference type="PROSITE" id="PS50280"/>
    </source>
</evidence>
<name>A0A6N1NWG0_9VIRU</name>
<dbReference type="EMBL" id="KY523104">
    <property type="protein sequence ID" value="QKU35573.1"/>
    <property type="molecule type" value="Genomic_DNA"/>
</dbReference>
<dbReference type="GO" id="GO:0008168">
    <property type="term" value="F:methyltransferase activity"/>
    <property type="evidence" value="ECO:0007669"/>
    <property type="project" value="UniProtKB-KW"/>
</dbReference>
<dbReference type="Pfam" id="PF00856">
    <property type="entry name" value="SET"/>
    <property type="match status" value="1"/>
</dbReference>
<evidence type="ECO:0000256" key="1">
    <source>
        <dbReference type="SAM" id="MobiDB-lite"/>
    </source>
</evidence>
<dbReference type="KEGG" id="vg:80519004"/>
<dbReference type="GeneID" id="80519004"/>